<evidence type="ECO:0000256" key="1">
    <source>
        <dbReference type="SAM" id="Phobius"/>
    </source>
</evidence>
<keyword evidence="1" id="KW-0472">Membrane</keyword>
<dbReference type="RefSeq" id="WP_126684539.1">
    <property type="nucleotide sequence ID" value="NZ_RYYV01000006.1"/>
</dbReference>
<comment type="caution">
    <text evidence="2">The sequence shown here is derived from an EMBL/GenBank/DDBJ whole genome shotgun (WGS) entry which is preliminary data.</text>
</comment>
<dbReference type="Proteomes" id="UP000274358">
    <property type="component" value="Unassembled WGS sequence"/>
</dbReference>
<keyword evidence="3" id="KW-1185">Reference proteome</keyword>
<keyword evidence="1" id="KW-1133">Transmembrane helix</keyword>
<keyword evidence="1" id="KW-0812">Transmembrane</keyword>
<dbReference type="AlphaFoldDB" id="A0A3S0WW17"/>
<organism evidence="2 3">
    <name type="scientific">Dyella choica</name>
    <dbReference type="NCBI Taxonomy" id="1927959"/>
    <lineage>
        <taxon>Bacteria</taxon>
        <taxon>Pseudomonadati</taxon>
        <taxon>Pseudomonadota</taxon>
        <taxon>Gammaproteobacteria</taxon>
        <taxon>Lysobacterales</taxon>
        <taxon>Rhodanobacteraceae</taxon>
        <taxon>Dyella</taxon>
    </lineage>
</organism>
<dbReference type="EMBL" id="RYYV01000006">
    <property type="protein sequence ID" value="RUL75974.1"/>
    <property type="molecule type" value="Genomic_DNA"/>
</dbReference>
<sequence length="64" mass="7156">MGNNKKRYLPHFGSALWLIAFVPWAKAYGVIAVTALVLALGFFIISGFIKPEAKEPRDPYEISM</sequence>
<feature type="transmembrane region" description="Helical" evidence="1">
    <location>
        <begin position="30"/>
        <end position="49"/>
    </location>
</feature>
<evidence type="ECO:0000313" key="2">
    <source>
        <dbReference type="EMBL" id="RUL75974.1"/>
    </source>
</evidence>
<accession>A0A3S0WW17</accession>
<evidence type="ECO:0000313" key="3">
    <source>
        <dbReference type="Proteomes" id="UP000274358"/>
    </source>
</evidence>
<reference evidence="2 3" key="1">
    <citation type="submission" date="2018-12" db="EMBL/GenBank/DDBJ databases">
        <title>Dyella dinghuensis sp. nov. DHOA06 and Dyella choica sp. nov. 4M-K27, isolated from forest soil.</title>
        <authorList>
            <person name="Qiu L.-H."/>
            <person name="Gao Z.-H."/>
        </authorList>
    </citation>
    <scope>NUCLEOTIDE SEQUENCE [LARGE SCALE GENOMIC DNA]</scope>
    <source>
        <strain evidence="2 3">4M-K27</strain>
    </source>
</reference>
<name>A0A3S0WW17_9GAMM</name>
<protein>
    <submittedName>
        <fullName evidence="2">Uncharacterized protein</fullName>
    </submittedName>
</protein>
<proteinExistence type="predicted"/>
<gene>
    <name evidence="2" type="ORF">EKH80_09635</name>
</gene>